<reference evidence="4 5" key="1">
    <citation type="submission" date="2018-06" db="EMBL/GenBank/DDBJ databases">
        <authorList>
            <consortium name="Pathogen Informatics"/>
            <person name="Doyle S."/>
        </authorList>
    </citation>
    <scope>NUCLEOTIDE SEQUENCE [LARGE SCALE GENOMIC DNA]</scope>
    <source>
        <strain evidence="4 5">NCTC4824</strain>
    </source>
</reference>
<keyword evidence="2 4" id="KW-0560">Oxidoreductase</keyword>
<organism evidence="4 5">
    <name type="scientific">Lederbergia lenta</name>
    <name type="common">Bacillus lentus</name>
    <dbReference type="NCBI Taxonomy" id="1467"/>
    <lineage>
        <taxon>Bacteria</taxon>
        <taxon>Bacillati</taxon>
        <taxon>Bacillota</taxon>
        <taxon>Bacilli</taxon>
        <taxon>Bacillales</taxon>
        <taxon>Bacillaceae</taxon>
        <taxon>Lederbergia</taxon>
    </lineage>
</organism>
<dbReference type="PANTHER" id="PTHR10491:SF4">
    <property type="entry name" value="METHIONINE ADENOSYLTRANSFERASE 2 SUBUNIT BETA"/>
    <property type="match status" value="1"/>
</dbReference>
<evidence type="ECO:0000256" key="2">
    <source>
        <dbReference type="RuleBase" id="RU364082"/>
    </source>
</evidence>
<dbReference type="GO" id="GO:0008831">
    <property type="term" value="F:dTDP-4-dehydrorhamnose reductase activity"/>
    <property type="evidence" value="ECO:0007669"/>
    <property type="project" value="UniProtKB-EC"/>
</dbReference>
<dbReference type="KEGG" id="blen:NCTC4824_03254"/>
<comment type="pathway">
    <text evidence="2">Carbohydrate biosynthesis; dTDP-L-rhamnose biosynthesis.</text>
</comment>
<dbReference type="PANTHER" id="PTHR10491">
    <property type="entry name" value="DTDP-4-DEHYDRORHAMNOSE REDUCTASE"/>
    <property type="match status" value="1"/>
</dbReference>
<protein>
    <recommendedName>
        <fullName evidence="2">dTDP-4-dehydrorhamnose reductase</fullName>
        <ecNumber evidence="2">1.1.1.133</ecNumber>
    </recommendedName>
</protein>
<evidence type="ECO:0000313" key="4">
    <source>
        <dbReference type="EMBL" id="SQI61492.1"/>
    </source>
</evidence>
<proteinExistence type="inferred from homology"/>
<dbReference type="SUPFAM" id="SSF51735">
    <property type="entry name" value="NAD(P)-binding Rossmann-fold domains"/>
    <property type="match status" value="1"/>
</dbReference>
<evidence type="ECO:0000256" key="1">
    <source>
        <dbReference type="ARBA" id="ARBA00010944"/>
    </source>
</evidence>
<dbReference type="Gene3D" id="3.40.50.720">
    <property type="entry name" value="NAD(P)-binding Rossmann-like Domain"/>
    <property type="match status" value="1"/>
</dbReference>
<sequence>MKILITGANGQLGKELDRQLKRSHTVFALYRVDLDITKREEVEKVINKIKPQVIIHAAAYTAVDQCEIDRKRTFEVNCLGTGNVVVAAREIGARIIYISSDYVFDGKKQSPYTEEDAPNPQSIYGMSKWLGEELVLGHNDGTVIRTSWLYGHDGKNFVKTMLRLGKLNKEIKVVNDQVGSPTFVKDLSETIGLLLNKKGGIYHVTNSGYCTWYEFAKAIFKEAGLDSNLVVPTSSKEYRALANRPSYSVLGHHALKRENVQLPRDWNEALKDYIRKESVQ</sequence>
<keyword evidence="2" id="KW-0521">NADP</keyword>
<dbReference type="UniPathway" id="UPA00124"/>
<dbReference type="InterPro" id="IPR036291">
    <property type="entry name" value="NAD(P)-bd_dom_sf"/>
</dbReference>
<evidence type="ECO:0000313" key="5">
    <source>
        <dbReference type="Proteomes" id="UP000249134"/>
    </source>
</evidence>
<comment type="function">
    <text evidence="2">Catalyzes the reduction of dTDP-6-deoxy-L-lyxo-4-hexulose to yield dTDP-L-rhamnose.</text>
</comment>
<dbReference type="STRING" id="1348624.GCA_001591545_04037"/>
<dbReference type="InterPro" id="IPR029903">
    <property type="entry name" value="RmlD-like-bd"/>
</dbReference>
<dbReference type="EC" id="1.1.1.133" evidence="2"/>
<dbReference type="InterPro" id="IPR005913">
    <property type="entry name" value="dTDP_dehydrorham_reduct"/>
</dbReference>
<dbReference type="GO" id="GO:0005829">
    <property type="term" value="C:cytosol"/>
    <property type="evidence" value="ECO:0007669"/>
    <property type="project" value="TreeGrafter"/>
</dbReference>
<dbReference type="CDD" id="cd05254">
    <property type="entry name" value="dTDP_HR_like_SDR_e"/>
    <property type="match status" value="1"/>
</dbReference>
<name>A0A2X4WSG9_LEDLE</name>
<dbReference type="NCBIfam" id="TIGR01214">
    <property type="entry name" value="rmlD"/>
    <property type="match status" value="1"/>
</dbReference>
<dbReference type="AlphaFoldDB" id="A0A2X4WSG9"/>
<gene>
    <name evidence="4" type="primary">rfbD</name>
    <name evidence="4" type="ORF">NCTC4824_03254</name>
</gene>
<dbReference type="RefSeq" id="WP_066146659.1">
    <property type="nucleotide sequence ID" value="NZ_CBCSGM010000011.1"/>
</dbReference>
<dbReference type="GO" id="GO:0019305">
    <property type="term" value="P:dTDP-rhamnose biosynthetic process"/>
    <property type="evidence" value="ECO:0007669"/>
    <property type="project" value="UniProtKB-UniPathway"/>
</dbReference>
<dbReference type="Pfam" id="PF04321">
    <property type="entry name" value="RmlD_sub_bind"/>
    <property type="match status" value="1"/>
</dbReference>
<keyword evidence="5" id="KW-1185">Reference proteome</keyword>
<feature type="domain" description="RmlD-like substrate binding" evidence="3">
    <location>
        <begin position="1"/>
        <end position="276"/>
    </location>
</feature>
<evidence type="ECO:0000259" key="3">
    <source>
        <dbReference type="Pfam" id="PF04321"/>
    </source>
</evidence>
<dbReference type="Gene3D" id="3.90.25.10">
    <property type="entry name" value="UDP-galactose 4-epimerase, domain 1"/>
    <property type="match status" value="1"/>
</dbReference>
<dbReference type="EMBL" id="LS483476">
    <property type="protein sequence ID" value="SQI61492.1"/>
    <property type="molecule type" value="Genomic_DNA"/>
</dbReference>
<comment type="similarity">
    <text evidence="1 2">Belongs to the dTDP-4-dehydrorhamnose reductase family.</text>
</comment>
<dbReference type="Proteomes" id="UP000249134">
    <property type="component" value="Chromosome 1"/>
</dbReference>
<accession>A0A2X4WSG9</accession>